<gene>
    <name evidence="1" type="ORF">ACERK3_11515</name>
</gene>
<sequence>MAGRRKKSEEPGKLKIGELADRVLLAPQALRYAIDRWPVEAGRPAEPGGPGHHRLLPNDWAVRYALAASLMDLGVSGLEAPEVVRLCERQYSRKYMKIRGAAPRDDPPMYRPLEHLRWQLVGIDEYFALTLTDGGAWSDQEHFESLAGERYLARDIAGLAFRVRVVDVSGLAARASGVTL</sequence>
<dbReference type="Proteomes" id="UP001575105">
    <property type="component" value="Unassembled WGS sequence"/>
</dbReference>
<comment type="caution">
    <text evidence="1">The sequence shown here is derived from an EMBL/GenBank/DDBJ whole genome shotgun (WGS) entry which is preliminary data.</text>
</comment>
<proteinExistence type="predicted"/>
<name>A0ABV4U7V5_9BACT</name>
<reference evidence="1 2" key="1">
    <citation type="submission" date="2024-08" db="EMBL/GenBank/DDBJ databases">
        <title>Whole-genome sequencing of halo(alkali)philic microorganisms from hypersaline lakes.</title>
        <authorList>
            <person name="Sorokin D.Y."/>
            <person name="Merkel A.Y."/>
            <person name="Messina E."/>
            <person name="Yakimov M."/>
        </authorList>
    </citation>
    <scope>NUCLEOTIDE SEQUENCE [LARGE SCALE GENOMIC DNA]</scope>
    <source>
        <strain evidence="1 2">AB-hyl4</strain>
    </source>
</reference>
<keyword evidence="2" id="KW-1185">Reference proteome</keyword>
<evidence type="ECO:0000313" key="1">
    <source>
        <dbReference type="EMBL" id="MFA9478917.1"/>
    </source>
</evidence>
<dbReference type="RefSeq" id="WP_425345836.1">
    <property type="nucleotide sequence ID" value="NZ_JBGUBD010000006.1"/>
</dbReference>
<accession>A0ABV4U7V5</accession>
<evidence type="ECO:0000313" key="2">
    <source>
        <dbReference type="Proteomes" id="UP001575105"/>
    </source>
</evidence>
<dbReference type="EMBL" id="JBGUBD010000006">
    <property type="protein sequence ID" value="MFA9478917.1"/>
    <property type="molecule type" value="Genomic_DNA"/>
</dbReference>
<protein>
    <submittedName>
        <fullName evidence="1">Uncharacterized protein</fullName>
    </submittedName>
</protein>
<organism evidence="1 2">
    <name type="scientific">Natronomicrosphaera hydrolytica</name>
    <dbReference type="NCBI Taxonomy" id="3242702"/>
    <lineage>
        <taxon>Bacteria</taxon>
        <taxon>Pseudomonadati</taxon>
        <taxon>Planctomycetota</taxon>
        <taxon>Phycisphaerae</taxon>
        <taxon>Phycisphaerales</taxon>
        <taxon>Phycisphaeraceae</taxon>
        <taxon>Natronomicrosphaera</taxon>
    </lineage>
</organism>